<accession>A0ACB9NQM5</accession>
<gene>
    <name evidence="1" type="ORF">L6164_016618</name>
</gene>
<evidence type="ECO:0000313" key="1">
    <source>
        <dbReference type="EMBL" id="KAI4338276.1"/>
    </source>
</evidence>
<dbReference type="EMBL" id="CM039431">
    <property type="protein sequence ID" value="KAI4338276.1"/>
    <property type="molecule type" value="Genomic_DNA"/>
</dbReference>
<name>A0ACB9NQM5_BAUVA</name>
<protein>
    <submittedName>
        <fullName evidence="1">Uncharacterized protein</fullName>
    </submittedName>
</protein>
<organism evidence="1 2">
    <name type="scientific">Bauhinia variegata</name>
    <name type="common">Purple orchid tree</name>
    <name type="synonym">Phanera variegata</name>
    <dbReference type="NCBI Taxonomy" id="167791"/>
    <lineage>
        <taxon>Eukaryota</taxon>
        <taxon>Viridiplantae</taxon>
        <taxon>Streptophyta</taxon>
        <taxon>Embryophyta</taxon>
        <taxon>Tracheophyta</taxon>
        <taxon>Spermatophyta</taxon>
        <taxon>Magnoliopsida</taxon>
        <taxon>eudicotyledons</taxon>
        <taxon>Gunneridae</taxon>
        <taxon>Pentapetalae</taxon>
        <taxon>rosids</taxon>
        <taxon>fabids</taxon>
        <taxon>Fabales</taxon>
        <taxon>Fabaceae</taxon>
        <taxon>Cercidoideae</taxon>
        <taxon>Cercideae</taxon>
        <taxon>Bauhiniinae</taxon>
        <taxon>Bauhinia</taxon>
    </lineage>
</organism>
<sequence length="197" mass="21520">MKILLLTLPLLLFAFTTQADIVLDTNGDPLLPGAQYKVMPVIWGPTGGGLFPGKAGNSAYPVNVLKSFSEVDFGKPLRFLPLIRIGIIPTDTYLNIEFVETPEGVSSGNWVTVKDLGETWTVGIGGPQDHEGFDTLEGLFKINKSGSGYKLSFLPYVNGPMSGDIGTYIDDDRNWRLVVTDEQPYEVVFSKVEVESS</sequence>
<dbReference type="Proteomes" id="UP000828941">
    <property type="component" value="Chromosome 6"/>
</dbReference>
<proteinExistence type="predicted"/>
<comment type="caution">
    <text evidence="1">The sequence shown here is derived from an EMBL/GenBank/DDBJ whole genome shotgun (WGS) entry which is preliminary data.</text>
</comment>
<reference evidence="1 2" key="1">
    <citation type="journal article" date="2022" name="DNA Res.">
        <title>Chromosomal-level genome assembly of the orchid tree Bauhinia variegata (Leguminosae; Cercidoideae) supports the allotetraploid origin hypothesis of Bauhinia.</title>
        <authorList>
            <person name="Zhong Y."/>
            <person name="Chen Y."/>
            <person name="Zheng D."/>
            <person name="Pang J."/>
            <person name="Liu Y."/>
            <person name="Luo S."/>
            <person name="Meng S."/>
            <person name="Qian L."/>
            <person name="Wei D."/>
            <person name="Dai S."/>
            <person name="Zhou R."/>
        </authorList>
    </citation>
    <scope>NUCLEOTIDE SEQUENCE [LARGE SCALE GENOMIC DNA]</scope>
    <source>
        <strain evidence="1">BV-YZ2020</strain>
    </source>
</reference>
<evidence type="ECO:0000313" key="2">
    <source>
        <dbReference type="Proteomes" id="UP000828941"/>
    </source>
</evidence>
<keyword evidence="2" id="KW-1185">Reference proteome</keyword>